<organism evidence="8 9">
    <name type="scientific">Schistosoma margrebowiei</name>
    <dbReference type="NCBI Taxonomy" id="48269"/>
    <lineage>
        <taxon>Eukaryota</taxon>
        <taxon>Metazoa</taxon>
        <taxon>Spiralia</taxon>
        <taxon>Lophotrochozoa</taxon>
        <taxon>Platyhelminthes</taxon>
        <taxon>Trematoda</taxon>
        <taxon>Digenea</taxon>
        <taxon>Strigeidida</taxon>
        <taxon>Schistosomatoidea</taxon>
        <taxon>Schistosomatidae</taxon>
        <taxon>Schistosoma</taxon>
    </lineage>
</organism>
<feature type="domain" description="Dyp-type peroxidase C-terminal" evidence="7">
    <location>
        <begin position="181"/>
        <end position="338"/>
    </location>
</feature>
<sequence length="352" mass="40074">MCRCIKKFVCFLCLLISCNLNFICQKGKSNFATANLLHIAPQQSVLSGLKSHALYLTIHLNSNASRECLGSVGRIEKYINQICPPYSCQGYDEIIYGVGFGIDYFRKISPRFRSRGIKNYEYRDRSGKYGELPKTGGDIFVHAKCNNHGMLFDLAKSIIQNMPRGCVDKFDDIYGWTYRDGRDLSEFVDGTENPKCLDERAEVAINKRTGGSYAVVQKWVHNMSLLQETSDETKEKWIGRTMKDSFELIRKSNTSHVARMVGSDEFKAKEKFKIVRQSQPYGSLSGGAGLLFIAYAADTENFDFMLDRMTGDSDDKISDYIMIFSQCVTGNYWYFPGQLEFNLLVRNLPILL</sequence>
<keyword evidence="2" id="KW-0575">Peroxidase</keyword>
<evidence type="ECO:0000256" key="4">
    <source>
        <dbReference type="ARBA" id="ARBA00023002"/>
    </source>
</evidence>
<evidence type="ECO:0000256" key="2">
    <source>
        <dbReference type="ARBA" id="ARBA00022559"/>
    </source>
</evidence>
<feature type="signal peptide" evidence="6">
    <location>
        <begin position="1"/>
        <end position="20"/>
    </location>
</feature>
<protein>
    <recommendedName>
        <fullName evidence="7">Dyp-type peroxidase C-terminal domain-containing protein</fullName>
    </recommendedName>
</protein>
<dbReference type="InterPro" id="IPR006314">
    <property type="entry name" value="Dyp_peroxidase"/>
</dbReference>
<dbReference type="PROSITE" id="PS51257">
    <property type="entry name" value="PROKAR_LIPOPROTEIN"/>
    <property type="match status" value="1"/>
</dbReference>
<reference evidence="9" key="1">
    <citation type="submission" date="2023-11" db="UniProtKB">
        <authorList>
            <consortium name="WormBaseParasite"/>
        </authorList>
    </citation>
    <scope>IDENTIFICATION</scope>
</reference>
<keyword evidence="4" id="KW-0560">Oxidoreductase</keyword>
<dbReference type="PROSITE" id="PS51404">
    <property type="entry name" value="DYP_PEROXIDASE"/>
    <property type="match status" value="1"/>
</dbReference>
<dbReference type="GO" id="GO:0046872">
    <property type="term" value="F:metal ion binding"/>
    <property type="evidence" value="ECO:0007669"/>
    <property type="project" value="UniProtKB-KW"/>
</dbReference>
<dbReference type="PANTHER" id="PTHR30521">
    <property type="entry name" value="DEFERROCHELATASE/PEROXIDASE"/>
    <property type="match status" value="1"/>
</dbReference>
<evidence type="ECO:0000256" key="3">
    <source>
        <dbReference type="ARBA" id="ARBA00022723"/>
    </source>
</evidence>
<comment type="cofactor">
    <cofactor evidence="1">
        <name>heme b</name>
        <dbReference type="ChEBI" id="CHEBI:60344"/>
    </cofactor>
</comment>
<accession>A0AA85AFQ0</accession>
<dbReference type="GO" id="GO:0020037">
    <property type="term" value="F:heme binding"/>
    <property type="evidence" value="ECO:0007669"/>
    <property type="project" value="InterPro"/>
</dbReference>
<dbReference type="NCBIfam" id="TIGR01413">
    <property type="entry name" value="Dyp_perox_fam"/>
    <property type="match status" value="1"/>
</dbReference>
<dbReference type="AlphaFoldDB" id="A0AA85AFQ0"/>
<evidence type="ECO:0000256" key="6">
    <source>
        <dbReference type="SAM" id="SignalP"/>
    </source>
</evidence>
<dbReference type="GO" id="GO:0004601">
    <property type="term" value="F:peroxidase activity"/>
    <property type="evidence" value="ECO:0007669"/>
    <property type="project" value="UniProtKB-KW"/>
</dbReference>
<feature type="chain" id="PRO_5041639160" description="Dyp-type peroxidase C-terminal domain-containing protein" evidence="6">
    <location>
        <begin position="21"/>
        <end position="352"/>
    </location>
</feature>
<evidence type="ECO:0000313" key="9">
    <source>
        <dbReference type="WBParaSite" id="SMRG1_81390.1"/>
    </source>
</evidence>
<dbReference type="SUPFAM" id="SSF54909">
    <property type="entry name" value="Dimeric alpha+beta barrel"/>
    <property type="match status" value="1"/>
</dbReference>
<dbReference type="InterPro" id="IPR048328">
    <property type="entry name" value="Dyp_perox_C"/>
</dbReference>
<evidence type="ECO:0000256" key="1">
    <source>
        <dbReference type="ARBA" id="ARBA00001970"/>
    </source>
</evidence>
<dbReference type="Proteomes" id="UP000050790">
    <property type="component" value="Unassembled WGS sequence"/>
</dbReference>
<dbReference type="WBParaSite" id="SMRG1_81390.1">
    <property type="protein sequence ID" value="SMRG1_81390.1"/>
    <property type="gene ID" value="SMRG1_81390"/>
</dbReference>
<proteinExistence type="predicted"/>
<keyword evidence="6" id="KW-0732">Signal</keyword>
<dbReference type="GO" id="GO:0005829">
    <property type="term" value="C:cytosol"/>
    <property type="evidence" value="ECO:0007669"/>
    <property type="project" value="TreeGrafter"/>
</dbReference>
<dbReference type="PANTHER" id="PTHR30521:SF0">
    <property type="entry name" value="DYP-TYPE PEROXIDASE FAMILY PROTEIN"/>
    <property type="match status" value="1"/>
</dbReference>
<keyword evidence="5" id="KW-0408">Iron</keyword>
<keyword evidence="3" id="KW-0479">Metal-binding</keyword>
<evidence type="ECO:0000313" key="8">
    <source>
        <dbReference type="Proteomes" id="UP000050790"/>
    </source>
</evidence>
<evidence type="ECO:0000259" key="7">
    <source>
        <dbReference type="Pfam" id="PF20628"/>
    </source>
</evidence>
<dbReference type="InterPro" id="IPR011008">
    <property type="entry name" value="Dimeric_a/b-barrel"/>
</dbReference>
<name>A0AA85AFQ0_9TREM</name>
<dbReference type="Pfam" id="PF20628">
    <property type="entry name" value="Dyp_perox_C"/>
    <property type="match status" value="1"/>
</dbReference>
<evidence type="ECO:0000256" key="5">
    <source>
        <dbReference type="ARBA" id="ARBA00023004"/>
    </source>
</evidence>